<feature type="region of interest" description="Disordered" evidence="10">
    <location>
        <begin position="455"/>
        <end position="504"/>
    </location>
</feature>
<keyword evidence="6" id="KW-0067">ATP-binding</keyword>
<dbReference type="GO" id="GO:0005868">
    <property type="term" value="C:cytoplasmic dynein complex"/>
    <property type="evidence" value="ECO:0007669"/>
    <property type="project" value="InterPro"/>
</dbReference>
<keyword evidence="9" id="KW-0206">Cytoskeleton</keyword>
<evidence type="ECO:0000256" key="5">
    <source>
        <dbReference type="ARBA" id="ARBA00022741"/>
    </source>
</evidence>
<feature type="compositionally biased region" description="Polar residues" evidence="10">
    <location>
        <begin position="1"/>
        <end position="17"/>
    </location>
</feature>
<protein>
    <submittedName>
        <fullName evidence="11">Dynein light intermediate chain</fullName>
    </submittedName>
</protein>
<dbReference type="GO" id="GO:0007018">
    <property type="term" value="P:microtubule-based movement"/>
    <property type="evidence" value="ECO:0007669"/>
    <property type="project" value="InterPro"/>
</dbReference>
<evidence type="ECO:0000256" key="4">
    <source>
        <dbReference type="ARBA" id="ARBA00022701"/>
    </source>
</evidence>
<evidence type="ECO:0000256" key="7">
    <source>
        <dbReference type="ARBA" id="ARBA00023017"/>
    </source>
</evidence>
<feature type="compositionally biased region" description="Acidic residues" evidence="10">
    <location>
        <begin position="386"/>
        <end position="395"/>
    </location>
</feature>
<keyword evidence="5" id="KW-0547">Nucleotide-binding</keyword>
<evidence type="ECO:0000313" key="11">
    <source>
        <dbReference type="EMBL" id="EFX01994.1"/>
    </source>
</evidence>
<evidence type="ECO:0000256" key="2">
    <source>
        <dbReference type="ARBA" id="ARBA00022448"/>
    </source>
</evidence>
<accession>F0XK87</accession>
<feature type="region of interest" description="Disordered" evidence="10">
    <location>
        <begin position="331"/>
        <end position="397"/>
    </location>
</feature>
<dbReference type="EMBL" id="GL629787">
    <property type="protein sequence ID" value="EFX01994.1"/>
    <property type="molecule type" value="Genomic_DNA"/>
</dbReference>
<dbReference type="HOGENOM" id="CLU_024211_1_0_1"/>
<keyword evidence="7" id="KW-0243">Dynein</keyword>
<keyword evidence="4" id="KW-0493">Microtubule</keyword>
<evidence type="ECO:0000256" key="3">
    <source>
        <dbReference type="ARBA" id="ARBA00022490"/>
    </source>
</evidence>
<gene>
    <name evidence="11" type="ORF">CMQ_5065</name>
</gene>
<proteinExistence type="predicted"/>
<evidence type="ECO:0000256" key="9">
    <source>
        <dbReference type="ARBA" id="ARBA00023212"/>
    </source>
</evidence>
<dbReference type="GO" id="GO:0035974">
    <property type="term" value="C:meiotic spindle pole body"/>
    <property type="evidence" value="ECO:0007669"/>
    <property type="project" value="TreeGrafter"/>
</dbReference>
<dbReference type="Proteomes" id="UP000007796">
    <property type="component" value="Unassembled WGS sequence"/>
</dbReference>
<dbReference type="STRING" id="655863.F0XK87"/>
<keyword evidence="8" id="KW-0505">Motor protein</keyword>
<dbReference type="GeneID" id="25978346"/>
<keyword evidence="3" id="KW-0963">Cytoplasm</keyword>
<keyword evidence="2" id="KW-0813">Transport</keyword>
<evidence type="ECO:0000256" key="1">
    <source>
        <dbReference type="ARBA" id="ARBA00004245"/>
    </source>
</evidence>
<dbReference type="RefSeq" id="XP_014171476.1">
    <property type="nucleotide sequence ID" value="XM_014316001.1"/>
</dbReference>
<dbReference type="AlphaFoldDB" id="F0XK87"/>
<dbReference type="eggNOG" id="KOG3905">
    <property type="taxonomic scope" value="Eukaryota"/>
</dbReference>
<dbReference type="GO" id="GO:0045504">
    <property type="term" value="F:dynein heavy chain binding"/>
    <property type="evidence" value="ECO:0007669"/>
    <property type="project" value="TreeGrafter"/>
</dbReference>
<feature type="compositionally biased region" description="Basic and acidic residues" evidence="10">
    <location>
        <begin position="344"/>
        <end position="362"/>
    </location>
</feature>
<feature type="region of interest" description="Disordered" evidence="10">
    <location>
        <begin position="1"/>
        <end position="21"/>
    </location>
</feature>
<dbReference type="Pfam" id="PF05783">
    <property type="entry name" value="DLIC"/>
    <property type="match status" value="1"/>
</dbReference>
<dbReference type="InterPro" id="IPR008467">
    <property type="entry name" value="Dynein1_light_intermed_chain"/>
</dbReference>
<evidence type="ECO:0000256" key="6">
    <source>
        <dbReference type="ARBA" id="ARBA00022840"/>
    </source>
</evidence>
<evidence type="ECO:0000313" key="12">
    <source>
        <dbReference type="Proteomes" id="UP000007796"/>
    </source>
</evidence>
<feature type="compositionally biased region" description="Basic and acidic residues" evidence="10">
    <location>
        <begin position="455"/>
        <end position="467"/>
    </location>
</feature>
<evidence type="ECO:0000256" key="10">
    <source>
        <dbReference type="SAM" id="MobiDB-lite"/>
    </source>
</evidence>
<dbReference type="InterPro" id="IPR022780">
    <property type="entry name" value="Dynein_light_int_chain"/>
</dbReference>
<dbReference type="PANTHER" id="PTHR12688:SF0">
    <property type="entry name" value="DYNEIN LIGHT INTERMEDIATE CHAIN"/>
    <property type="match status" value="1"/>
</dbReference>
<feature type="compositionally biased region" description="Low complexity" evidence="10">
    <location>
        <begin position="468"/>
        <end position="492"/>
    </location>
</feature>
<dbReference type="GO" id="GO:0005524">
    <property type="term" value="F:ATP binding"/>
    <property type="evidence" value="ECO:0007669"/>
    <property type="project" value="UniProtKB-KW"/>
</dbReference>
<dbReference type="GO" id="GO:0000226">
    <property type="term" value="P:microtubule cytoskeleton organization"/>
    <property type="evidence" value="ECO:0007669"/>
    <property type="project" value="TreeGrafter"/>
</dbReference>
<name>F0XK87_GROCL</name>
<dbReference type="OrthoDB" id="27603at2759"/>
<keyword evidence="12" id="KW-1185">Reference proteome</keyword>
<dbReference type="GO" id="GO:0005874">
    <property type="term" value="C:microtubule"/>
    <property type="evidence" value="ECO:0007669"/>
    <property type="project" value="UniProtKB-KW"/>
</dbReference>
<comment type="subcellular location">
    <subcellularLocation>
        <location evidence="1">Cytoplasm</location>
        <location evidence="1">Cytoskeleton</location>
    </subcellularLocation>
</comment>
<reference evidence="11 12" key="1">
    <citation type="journal article" date="2011" name="Proc. Natl. Acad. Sci. U.S.A.">
        <title>Genome and transcriptome analyses of the mountain pine beetle-fungal symbiont Grosmannia clavigera, a lodgepole pine pathogen.</title>
        <authorList>
            <person name="DiGuistini S."/>
            <person name="Wang Y."/>
            <person name="Liao N.Y."/>
            <person name="Taylor G."/>
            <person name="Tanguay P."/>
            <person name="Feau N."/>
            <person name="Henrissat B."/>
            <person name="Chan S.K."/>
            <person name="Hesse-Orce U."/>
            <person name="Alamouti S.M."/>
            <person name="Tsui C.K.M."/>
            <person name="Docking R.T."/>
            <person name="Levasseur A."/>
            <person name="Haridas S."/>
            <person name="Robertson G."/>
            <person name="Birol I."/>
            <person name="Holt R.A."/>
            <person name="Marra M.A."/>
            <person name="Hamelin R.C."/>
            <person name="Hirst M."/>
            <person name="Jones S.J.M."/>
            <person name="Bohlmann J."/>
            <person name="Breuil C."/>
        </authorList>
    </citation>
    <scope>NUCLEOTIDE SEQUENCE [LARGE SCALE GENOMIC DNA]</scope>
    <source>
        <strain evidence="12">kw1407 / UAMH 11150</strain>
    </source>
</reference>
<dbReference type="PANTHER" id="PTHR12688">
    <property type="entry name" value="DYNEIN LIGHT INTERMEDIATE CHAIN"/>
    <property type="match status" value="1"/>
</dbReference>
<dbReference type="InParanoid" id="F0XK87"/>
<evidence type="ECO:0000256" key="8">
    <source>
        <dbReference type="ARBA" id="ARBA00023175"/>
    </source>
</evidence>
<organism evidence="12">
    <name type="scientific">Grosmannia clavigera (strain kw1407 / UAMH 11150)</name>
    <name type="common">Blue stain fungus</name>
    <name type="synonym">Graphiocladiella clavigera</name>
    <dbReference type="NCBI Taxonomy" id="655863"/>
    <lineage>
        <taxon>Eukaryota</taxon>
        <taxon>Fungi</taxon>
        <taxon>Dikarya</taxon>
        <taxon>Ascomycota</taxon>
        <taxon>Pezizomycotina</taxon>
        <taxon>Sordariomycetes</taxon>
        <taxon>Sordariomycetidae</taxon>
        <taxon>Ophiostomatales</taxon>
        <taxon>Ophiostomataceae</taxon>
        <taxon>Leptographium</taxon>
    </lineage>
</organism>
<sequence>MTNTNRFSSYTSVSVGSDTDKKKEDLWGSLLESVASARRLPERNLLVLGGTVDSQREFLESLSHNQLRRNLDRQQKFPPVANSLALGYTYYDVLDADQEDILARISLYLLSKPSPSFGSLIQPLLTPESISNTLIVILLDWSQPWLWLRQLREWILLLRTVLVSLSAECKGVMEDAMMRWRERGRGGPVNLDGTTATVDADVLPPGPGEWEDALGLPLCVVCQNSEKTDILEKTQGWKDDEFDLVLQYLRTVLVKHGASLIYTTPDVPSELPTLVHACLGVTSLLKRQPLKPEVIKRTEVIVPSNWDSWTKILVVREGFDVEKVSEGWSKDLQRPFPVPPRRTNGKDERTRIAGEGARHDGDPAANEPSSGDASEYYYDNNTGLQDGDDGDDFQDSPDSAVAQYERTIRDPGLDALSLAGQAAHPTTHLEVETEDVQGFLAEQLKLLDQLRQKDDAKREKEAKEAVKGARGPSSSLSGSAAPMGLLSSSSLGSDGGAGGDPAEVISSHIGPVQFNIGGIQVDADDMLERIKNRHGFGSNDDAADVETVTIGSEAPRASENVDTEKMSAFFAGLMSRQSQAGKT</sequence>